<dbReference type="Proteomes" id="UP000265341">
    <property type="component" value="Unassembled WGS sequence"/>
</dbReference>
<evidence type="ECO:0000313" key="3">
    <source>
        <dbReference type="Proteomes" id="UP000265341"/>
    </source>
</evidence>
<sequence length="138" mass="14764">MSYQRLGGRLRWEVAGLPGGLAAEVEADGPFASYRYSAAAGAREEAAEPGPYTLRFAEVRAPDGSGVWRPDPPSLRAEVPSEGVGEAGTVRYRFERYPGMLELDVRFEDGAPGVAPRVCVYPSDGSAVDPGARVYECP</sequence>
<evidence type="ECO:0000256" key="1">
    <source>
        <dbReference type="SAM" id="MobiDB-lite"/>
    </source>
</evidence>
<feature type="region of interest" description="Disordered" evidence="1">
    <location>
        <begin position="63"/>
        <end position="82"/>
    </location>
</feature>
<evidence type="ECO:0000313" key="2">
    <source>
        <dbReference type="EMBL" id="RIH81555.1"/>
    </source>
</evidence>
<organism evidence="2 3">
    <name type="scientific">Calidithermus roseus</name>
    <dbReference type="NCBI Taxonomy" id="1644118"/>
    <lineage>
        <taxon>Bacteria</taxon>
        <taxon>Thermotogati</taxon>
        <taxon>Deinococcota</taxon>
        <taxon>Deinococci</taxon>
        <taxon>Thermales</taxon>
        <taxon>Thermaceae</taxon>
        <taxon>Calidithermus</taxon>
    </lineage>
</organism>
<dbReference type="AlphaFoldDB" id="A0A399EB64"/>
<reference evidence="2 3" key="1">
    <citation type="submission" date="2018-08" db="EMBL/GenBank/DDBJ databases">
        <title>Meiothermus roseus NBRC 110900 genome sequencing project.</title>
        <authorList>
            <person name="Da Costa M.S."/>
            <person name="Albuquerque L."/>
            <person name="Raposo P."/>
            <person name="Froufe H.J.C."/>
            <person name="Barroso C.S."/>
            <person name="Egas C."/>
        </authorList>
    </citation>
    <scope>NUCLEOTIDE SEQUENCE [LARGE SCALE GENOMIC DNA]</scope>
    <source>
        <strain evidence="2 3">NBRC 110900</strain>
    </source>
</reference>
<comment type="caution">
    <text evidence="2">The sequence shown here is derived from an EMBL/GenBank/DDBJ whole genome shotgun (WGS) entry which is preliminary data.</text>
</comment>
<dbReference type="EMBL" id="QWLA01000149">
    <property type="protein sequence ID" value="RIH81555.1"/>
    <property type="molecule type" value="Genomic_DNA"/>
</dbReference>
<protein>
    <submittedName>
        <fullName evidence="2">Uncharacterized protein</fullName>
    </submittedName>
</protein>
<accession>A0A399EB64</accession>
<keyword evidence="3" id="KW-1185">Reference proteome</keyword>
<name>A0A399EB64_9DEIN</name>
<gene>
    <name evidence="2" type="ORF">Mrose_03572</name>
</gene>
<proteinExistence type="predicted"/>